<evidence type="ECO:0008006" key="5">
    <source>
        <dbReference type="Google" id="ProtNLM"/>
    </source>
</evidence>
<dbReference type="Gene3D" id="1.25.40.10">
    <property type="entry name" value="Tetratricopeptide repeat domain"/>
    <property type="match status" value="4"/>
</dbReference>
<feature type="coiled-coil region" evidence="2">
    <location>
        <begin position="1156"/>
        <end position="1186"/>
    </location>
</feature>
<evidence type="ECO:0000313" key="3">
    <source>
        <dbReference type="EMBL" id="CAG5078838.1"/>
    </source>
</evidence>
<evidence type="ECO:0000256" key="2">
    <source>
        <dbReference type="SAM" id="Coils"/>
    </source>
</evidence>
<feature type="coiled-coil region" evidence="2">
    <location>
        <begin position="960"/>
        <end position="987"/>
    </location>
</feature>
<organism evidence="3 4">
    <name type="scientific">Parvicella tangerina</name>
    <dbReference type="NCBI Taxonomy" id="2829795"/>
    <lineage>
        <taxon>Bacteria</taxon>
        <taxon>Pseudomonadati</taxon>
        <taxon>Bacteroidota</taxon>
        <taxon>Flavobacteriia</taxon>
        <taxon>Flavobacteriales</taxon>
        <taxon>Parvicellaceae</taxon>
        <taxon>Parvicella</taxon>
    </lineage>
</organism>
<dbReference type="KEGG" id="ptan:CRYO30217_00782"/>
<feature type="coiled-coil region" evidence="2">
    <location>
        <begin position="1539"/>
        <end position="1613"/>
    </location>
</feature>
<dbReference type="Proteomes" id="UP000683507">
    <property type="component" value="Chromosome"/>
</dbReference>
<dbReference type="SUPFAM" id="SSF48452">
    <property type="entry name" value="TPR-like"/>
    <property type="match status" value="4"/>
</dbReference>
<sequence length="1897" mass="211838">MVKLLKYCLVVIFLVITGMLRESVAQDTPTAYLEGRITSSSGKKLTGATITVERNGSTFKTVTIGSNGKYKDLELPMGFEYTVTVSCDEYLSKTILIDSKTGYYEEDSPLQVPMDIPFQLDEKKPDVDYSPVSNGFKIGKLAIDPNTGGLAIDQGFTSSQGNKYKQFFDKLEKEANKEEEQFKKFIEDGDKAFESGNYSQAMTNYQKAKEIKENDPGVNGKITTTEQKIEQKKNFDEAVSSGDDALSAKNYDQAIAKYEQAKTIMPDDKTIDDKIKNAQDQKAAAESAEVDAKYQSKMDEANAAFTDKDYAYAKTLYQQAGEIKPDEKEPPAKVKECEDIIKEQLAKEQEFNELVAAGDKGMLDEDFDTAIEKYTAALEIKKDSRVESELAKAKDLKKKKEEAEANAAKQAEFDGYIADGDGKLGSEDFEGAIAQYQKALDMDFDNATANAKIAEAEAAKQAKEEEAAAAAKQEQFDQLIADGDGKLGSEDFDGAIAKYTEALDLGVDNATANAKIAEAEAAKQAKEEEAAAAAKQEQFDQLISDGDGKLGSEDFDGAIAKYTEALDLGVDNATANAKIAEAEAAKQAKEEEAAAAAKQEQFDQLISDGDGKLGSEDFDGAIAKYTEALDIGVDNATANAKIAEAEAAKKAKEEEAAEAAKQEQFDQLISDGDGKLGSEDFDGAIAKYTEALDLGVDNATANAKIAEAEVAKQAKEEEAEAAAKQEQFDQLIADGDGKLSSEDFDAAIAKYKEALALNIDNSTAETKIAEAEEAKAAYEAELAAKNEAEQLQTKFDQFISNGDGKLGSKDFDGAITDYQSALDLGVNDPLAKQKIKEAEDAKVAYEEELAAQDEAAKQAEFDQFISSGDGHVSSNAFDMAIKDYESALATGYDNDLANQKIQEAKDAKAAYQEEMAAQDEAAKQEEFDKFISTGDGHLSSNTFDQAISSYESALDLGVNNTLANQKIQAAKEAKAAYEEQMAAQDEAAAREKEFNDLIAKGDAAKNAKSWDEAKDFYGQANEVKSESPIPQQKIDEVNELMKKETANQQDELFNKVLAKIEEFKSKGNYEPALGIIEKQKGNFPDKVDVLSELEQEITALKAKEDEYNKLMASADGLFEAGKWKEARADYVKAKLVFDRPRPSEQIAIIDQKLADEAAANDEAAELAKKKAEYEALMTKAKSQRESKQYQDAIATYKAAQQVLPNELEPQKRIDEINALLANMANENAILEKYQAAIAKADAKRDEAIAAESDELATQAKDLYNEANKIKSDETYPQEQVNNLSNLMKKWAEDVAKELYQKIIDKADQLFADKNWDGAEKLYTRAKDLNPVDPYPPAQLEKIKNARANEGKLDAYNQFVQEGNSLFQEEKYKKAITAYQNALGEKPSAKYPQDKIDEINGILSQMSQQAEKQRVEEEKSKVVIPDYGNEVSMSEEEIEKMWADARVDEVTDLDEDYDRYKEKVGDENADEMSFQTGRTEAINDNYEEMDQEIADLNQSWDEQRKDILPEMVDFKEGEKEKLNNFSNREAARTYDLDDYYNESETERSEYELSLDEDRERVISDMEKYKLDRSEINLDLAEIERDITYDNNEYYDEYEKEIQDDNAQFDERRKDNIVDMSDYKEDQIGINSKRIDQGVSSTYETHDSYREMADEYQDFSIDGDERRKEKTVAEMDEYKEVQSDITLSNQKKSIKKTDGVNEYNVEYHDYLDEFADEMDVPREDNVSAMEIYQNEMSDDFKGDVEMNEKRSQENYLDKDAVKEKQATLLEDESTMVENNMEKMEDYKDKTLDAQADLNKEFSDVGYDNSVTMDSIKAQKSTMFSDENVDPLANQYPEGITEKTYQRTNNLGEVIEVTIVRIVVRGNKADEYKKVTSKWNTAYFKNGGIINEYVWDTETN</sequence>
<feature type="coiled-coil region" evidence="2">
    <location>
        <begin position="1216"/>
        <end position="1250"/>
    </location>
</feature>
<feature type="coiled-coil region" evidence="2">
    <location>
        <begin position="444"/>
        <end position="482"/>
    </location>
</feature>
<dbReference type="InterPro" id="IPR011992">
    <property type="entry name" value="EF-hand-dom_pair"/>
</dbReference>
<dbReference type="InterPro" id="IPR019734">
    <property type="entry name" value="TPR_rpt"/>
</dbReference>
<dbReference type="SUPFAM" id="SSF47473">
    <property type="entry name" value="EF-hand"/>
    <property type="match status" value="1"/>
</dbReference>
<evidence type="ECO:0000313" key="4">
    <source>
        <dbReference type="Proteomes" id="UP000683507"/>
    </source>
</evidence>
<gene>
    <name evidence="3" type="ORF">CRYO30217_00782</name>
</gene>
<feature type="repeat" description="TPR" evidence="1">
    <location>
        <begin position="1355"/>
        <end position="1388"/>
    </location>
</feature>
<dbReference type="RefSeq" id="WP_258541006.1">
    <property type="nucleotide sequence ID" value="NZ_OU015584.1"/>
</dbReference>
<keyword evidence="1" id="KW-0802">TPR repeat</keyword>
<reference evidence="3" key="1">
    <citation type="submission" date="2021-04" db="EMBL/GenBank/DDBJ databases">
        <authorList>
            <person name="Rodrigo-Torres L."/>
            <person name="Arahal R. D."/>
            <person name="Lucena T."/>
        </authorList>
    </citation>
    <scope>NUCLEOTIDE SEQUENCE</scope>
    <source>
        <strain evidence="3">AS29M-1</strain>
    </source>
</reference>
<feature type="coiled-coil region" evidence="2">
    <location>
        <begin position="386"/>
        <end position="413"/>
    </location>
</feature>
<feature type="coiled-coil region" evidence="2">
    <location>
        <begin position="507"/>
        <end position="545"/>
    </location>
</feature>
<feature type="coiled-coil region" evidence="2">
    <location>
        <begin position="894"/>
        <end position="921"/>
    </location>
</feature>
<dbReference type="PROSITE" id="PS50005">
    <property type="entry name" value="TPR"/>
    <property type="match status" value="1"/>
</dbReference>
<dbReference type="SMART" id="SM00028">
    <property type="entry name" value="TPR"/>
    <property type="match status" value="17"/>
</dbReference>
<dbReference type="SUPFAM" id="SSF49464">
    <property type="entry name" value="Carboxypeptidase regulatory domain-like"/>
    <property type="match status" value="1"/>
</dbReference>
<feature type="coiled-coil region" evidence="2">
    <location>
        <begin position="570"/>
        <end position="608"/>
    </location>
</feature>
<dbReference type="InterPro" id="IPR011990">
    <property type="entry name" value="TPR-like_helical_dom_sf"/>
</dbReference>
<evidence type="ECO:0000256" key="1">
    <source>
        <dbReference type="PROSITE-ProRule" id="PRU00339"/>
    </source>
</evidence>
<name>A0A916JL82_9FLAO</name>
<dbReference type="EMBL" id="OU015584">
    <property type="protein sequence ID" value="CAG5078838.1"/>
    <property type="molecule type" value="Genomic_DNA"/>
</dbReference>
<protein>
    <recommendedName>
        <fullName evidence="5">Tetratricopeptide repeat protein</fullName>
    </recommendedName>
</protein>
<feature type="coiled-coil region" evidence="2">
    <location>
        <begin position="1478"/>
        <end position="1505"/>
    </location>
</feature>
<dbReference type="Gene3D" id="2.60.40.1120">
    <property type="entry name" value="Carboxypeptidase-like, regulatory domain"/>
    <property type="match status" value="1"/>
</dbReference>
<keyword evidence="2" id="KW-0175">Coiled coil</keyword>
<keyword evidence="4" id="KW-1185">Reference proteome</keyword>
<proteinExistence type="predicted"/>
<feature type="coiled-coil region" evidence="2">
    <location>
        <begin position="633"/>
        <end position="663"/>
    </location>
</feature>
<accession>A0A916JL82</accession>
<feature type="coiled-coil region" evidence="2">
    <location>
        <begin position="696"/>
        <end position="791"/>
    </location>
</feature>
<dbReference type="InterPro" id="IPR008969">
    <property type="entry name" value="CarboxyPept-like_regulatory"/>
</dbReference>